<organism evidence="1 2">
    <name type="scientific">Artomyces pyxidatus</name>
    <dbReference type="NCBI Taxonomy" id="48021"/>
    <lineage>
        <taxon>Eukaryota</taxon>
        <taxon>Fungi</taxon>
        <taxon>Dikarya</taxon>
        <taxon>Basidiomycota</taxon>
        <taxon>Agaricomycotina</taxon>
        <taxon>Agaricomycetes</taxon>
        <taxon>Russulales</taxon>
        <taxon>Auriscalpiaceae</taxon>
        <taxon>Artomyces</taxon>
    </lineage>
</organism>
<proteinExistence type="predicted"/>
<evidence type="ECO:0000313" key="1">
    <source>
        <dbReference type="EMBL" id="KAI0067028.1"/>
    </source>
</evidence>
<keyword evidence="2" id="KW-1185">Reference proteome</keyword>
<gene>
    <name evidence="1" type="ORF">BV25DRAFT_1878067</name>
</gene>
<dbReference type="Proteomes" id="UP000814140">
    <property type="component" value="Unassembled WGS sequence"/>
</dbReference>
<accession>A0ACB8TF24</accession>
<evidence type="ECO:0000313" key="2">
    <source>
        <dbReference type="Proteomes" id="UP000814140"/>
    </source>
</evidence>
<comment type="caution">
    <text evidence="1">The sequence shown here is derived from an EMBL/GenBank/DDBJ whole genome shotgun (WGS) entry which is preliminary data.</text>
</comment>
<dbReference type="EMBL" id="MU277191">
    <property type="protein sequence ID" value="KAI0067028.1"/>
    <property type="molecule type" value="Genomic_DNA"/>
</dbReference>
<protein>
    <submittedName>
        <fullName evidence="1">Uncharacterized protein</fullName>
    </submittedName>
</protein>
<name>A0ACB8TF24_9AGAM</name>
<reference evidence="1" key="2">
    <citation type="journal article" date="2022" name="New Phytol.">
        <title>Evolutionary transition to the ectomycorrhizal habit in the genomes of a hyperdiverse lineage of mushroom-forming fungi.</title>
        <authorList>
            <person name="Looney B."/>
            <person name="Miyauchi S."/>
            <person name="Morin E."/>
            <person name="Drula E."/>
            <person name="Courty P.E."/>
            <person name="Kohler A."/>
            <person name="Kuo A."/>
            <person name="LaButti K."/>
            <person name="Pangilinan J."/>
            <person name="Lipzen A."/>
            <person name="Riley R."/>
            <person name="Andreopoulos W."/>
            <person name="He G."/>
            <person name="Johnson J."/>
            <person name="Nolan M."/>
            <person name="Tritt A."/>
            <person name="Barry K.W."/>
            <person name="Grigoriev I.V."/>
            <person name="Nagy L.G."/>
            <person name="Hibbett D."/>
            <person name="Henrissat B."/>
            <person name="Matheny P.B."/>
            <person name="Labbe J."/>
            <person name="Martin F.M."/>
        </authorList>
    </citation>
    <scope>NUCLEOTIDE SEQUENCE</scope>
    <source>
        <strain evidence="1">HHB10654</strain>
    </source>
</reference>
<reference evidence="1" key="1">
    <citation type="submission" date="2021-03" db="EMBL/GenBank/DDBJ databases">
        <authorList>
            <consortium name="DOE Joint Genome Institute"/>
            <person name="Ahrendt S."/>
            <person name="Looney B.P."/>
            <person name="Miyauchi S."/>
            <person name="Morin E."/>
            <person name="Drula E."/>
            <person name="Courty P.E."/>
            <person name="Chicoki N."/>
            <person name="Fauchery L."/>
            <person name="Kohler A."/>
            <person name="Kuo A."/>
            <person name="Labutti K."/>
            <person name="Pangilinan J."/>
            <person name="Lipzen A."/>
            <person name="Riley R."/>
            <person name="Andreopoulos W."/>
            <person name="He G."/>
            <person name="Johnson J."/>
            <person name="Barry K.W."/>
            <person name="Grigoriev I.V."/>
            <person name="Nagy L."/>
            <person name="Hibbett D."/>
            <person name="Henrissat B."/>
            <person name="Matheny P.B."/>
            <person name="Labbe J."/>
            <person name="Martin F."/>
        </authorList>
    </citation>
    <scope>NUCLEOTIDE SEQUENCE</scope>
    <source>
        <strain evidence="1">HHB10654</strain>
    </source>
</reference>
<sequence>MILFVTFTASVLIAAAAAAADHPHKHLKTLADDCRFALADRKFDLCPLFTGQRLAQWSVHYTQQTPPSVTTTLYQFSLAGPLKRNASLPDDEQCAEGTWVCMKTINRRPQRSQEPPRVTQLIPVVAQFEDASLASAAGREDFGIYAQFGYVRGDQSAPLWLSMSGGYYVDKPQRLLFNLMCAPDNQEPTYGWSWNGTHTFDWKTRHACANVRATPSPYPPTPPDDPAPVIDAPPADELITPPPVSPRMTARAVTTILFCTIAALFGVAYVTLHPPEFVRSFRIRRLRTRVSADKLLRWADEDLALMEVGEEDEMVNAHVDNEQIPLKPSPKLGFANYGSAKRSGL</sequence>